<proteinExistence type="predicted"/>
<dbReference type="PROSITE" id="PS00409">
    <property type="entry name" value="PROKAR_NTER_METHYL"/>
    <property type="match status" value="1"/>
</dbReference>
<keyword evidence="2" id="KW-1133">Transmembrane helix</keyword>
<dbReference type="SUPFAM" id="SSF54523">
    <property type="entry name" value="Pili subunits"/>
    <property type="match status" value="1"/>
</dbReference>
<evidence type="ECO:0000256" key="1">
    <source>
        <dbReference type="SAM" id="MobiDB-lite"/>
    </source>
</evidence>
<keyword evidence="4" id="KW-1185">Reference proteome</keyword>
<keyword evidence="2" id="KW-0472">Membrane</keyword>
<feature type="transmembrane region" description="Helical" evidence="2">
    <location>
        <begin position="12"/>
        <end position="33"/>
    </location>
</feature>
<dbReference type="InterPro" id="IPR012902">
    <property type="entry name" value="N_methyl_site"/>
</dbReference>
<dbReference type="RefSeq" id="WP_200826745.1">
    <property type="nucleotide sequence ID" value="NZ_FNVQ01000001.1"/>
</dbReference>
<dbReference type="Gene3D" id="3.30.700.10">
    <property type="entry name" value="Glycoprotein, Type 4 Pilin"/>
    <property type="match status" value="1"/>
</dbReference>
<organism evidence="3 4">
    <name type="scientific">Marinobacterium lutimaris</name>
    <dbReference type="NCBI Taxonomy" id="568106"/>
    <lineage>
        <taxon>Bacteria</taxon>
        <taxon>Pseudomonadati</taxon>
        <taxon>Pseudomonadota</taxon>
        <taxon>Gammaproteobacteria</taxon>
        <taxon>Oceanospirillales</taxon>
        <taxon>Oceanospirillaceae</taxon>
        <taxon>Marinobacterium</taxon>
    </lineage>
</organism>
<name>A0A1H5Z2E6_9GAMM</name>
<sequence>MKRRIGSAGFTLIEVMISLAIVGILAAIALPAYRHYIYAAQASQLLTNIDALRLMSAEQNATAGWPDQLQTPPPSNKWPDPLKMNSGNLLVPHFQSLVKSDANGYPVAVFYPIDERGTHIVDEAHYKLPDNLVYTFRPGAYLAVYLIDPTALLHVHQTSTGPQQVAAHPQPNPQPTLKPQAQPQLAPQQKPQLQPQATPQATPQPQPQPLPTSTQTASAGNAGSQTQTAAVIQQQQQQGSNSNSQNPNPAGQSTSVVTTPRPPAQIPAACYTNKGNLHYYNSGHYSMCPHPDEIINGVWYPR</sequence>
<evidence type="ECO:0000256" key="2">
    <source>
        <dbReference type="SAM" id="Phobius"/>
    </source>
</evidence>
<accession>A0A1H5Z2E6</accession>
<feature type="compositionally biased region" description="Low complexity" evidence="1">
    <location>
        <begin position="177"/>
        <end position="201"/>
    </location>
</feature>
<reference evidence="3 4" key="1">
    <citation type="submission" date="2016-10" db="EMBL/GenBank/DDBJ databases">
        <authorList>
            <person name="de Groot N.N."/>
        </authorList>
    </citation>
    <scope>NUCLEOTIDE SEQUENCE [LARGE SCALE GENOMIC DNA]</scope>
    <source>
        <strain evidence="3 4">DSM 22012</strain>
    </source>
</reference>
<evidence type="ECO:0000313" key="4">
    <source>
        <dbReference type="Proteomes" id="UP000236745"/>
    </source>
</evidence>
<dbReference type="NCBIfam" id="TIGR02532">
    <property type="entry name" value="IV_pilin_GFxxxE"/>
    <property type="match status" value="1"/>
</dbReference>
<feature type="compositionally biased region" description="Low complexity" evidence="1">
    <location>
        <begin position="233"/>
        <end position="253"/>
    </location>
</feature>
<dbReference type="EMBL" id="FNVQ01000001">
    <property type="protein sequence ID" value="SEG29805.1"/>
    <property type="molecule type" value="Genomic_DNA"/>
</dbReference>
<gene>
    <name evidence="3" type="ORF">SAMN05444390_1011967</name>
</gene>
<dbReference type="AlphaFoldDB" id="A0A1H5Z2E6"/>
<dbReference type="Proteomes" id="UP000236745">
    <property type="component" value="Unassembled WGS sequence"/>
</dbReference>
<feature type="compositionally biased region" description="Polar residues" evidence="1">
    <location>
        <begin position="213"/>
        <end position="232"/>
    </location>
</feature>
<keyword evidence="2" id="KW-0812">Transmembrane</keyword>
<dbReference type="Pfam" id="PF07963">
    <property type="entry name" value="N_methyl"/>
    <property type="match status" value="1"/>
</dbReference>
<evidence type="ECO:0000313" key="3">
    <source>
        <dbReference type="EMBL" id="SEG29805.1"/>
    </source>
</evidence>
<feature type="region of interest" description="Disordered" evidence="1">
    <location>
        <begin position="158"/>
        <end position="261"/>
    </location>
</feature>
<dbReference type="InterPro" id="IPR045584">
    <property type="entry name" value="Pilin-like"/>
</dbReference>
<protein>
    <submittedName>
        <fullName evidence="3">Prepilin-type N-terminal cleavage/methylation domain-containing protein</fullName>
    </submittedName>
</protein>